<accession>A0A0G3HAX1</accession>
<evidence type="ECO:0008006" key="3">
    <source>
        <dbReference type="Google" id="ProtNLM"/>
    </source>
</evidence>
<dbReference type="Proteomes" id="UP000035548">
    <property type="component" value="Chromosome"/>
</dbReference>
<dbReference type="SUPFAM" id="SSF55486">
    <property type="entry name" value="Metalloproteases ('zincins'), catalytic domain"/>
    <property type="match status" value="1"/>
</dbReference>
<dbReference type="Gene3D" id="3.30.2010.20">
    <property type="match status" value="1"/>
</dbReference>
<dbReference type="STRING" id="1072256.CUTER_02505"/>
<dbReference type="EMBL" id="CP011546">
    <property type="protein sequence ID" value="AKK10516.1"/>
    <property type="molecule type" value="Genomic_DNA"/>
</dbReference>
<sequence length="117" mass="12942">MAVLDAYAPIVQRFSDELAHLDLAVDMIPRMRLNPASTVLSDDIVADGPVPLGRLFAAGIDSAGRPTRARLVVFRQPVEARCENPEERATLLRHVLSVLVAQHLNLSPRDVDPYFED</sequence>
<dbReference type="AlphaFoldDB" id="A0A0G3HAX1"/>
<name>A0A0G3HAX1_9CORY</name>
<dbReference type="PATRIC" id="fig|1072256.5.peg.496"/>
<dbReference type="CDD" id="cd12954">
    <property type="entry name" value="MMP_TTHA0227_like_1"/>
    <property type="match status" value="1"/>
</dbReference>
<dbReference type="KEGG" id="cut:CUTER_02505"/>
<proteinExistence type="predicted"/>
<evidence type="ECO:0000313" key="2">
    <source>
        <dbReference type="Proteomes" id="UP000035548"/>
    </source>
</evidence>
<organism evidence="1 2">
    <name type="scientific">Corynebacterium uterequi</name>
    <dbReference type="NCBI Taxonomy" id="1072256"/>
    <lineage>
        <taxon>Bacteria</taxon>
        <taxon>Bacillati</taxon>
        <taxon>Actinomycetota</taxon>
        <taxon>Actinomycetes</taxon>
        <taxon>Mycobacteriales</taxon>
        <taxon>Corynebacteriaceae</taxon>
        <taxon>Corynebacterium</taxon>
    </lineage>
</organism>
<reference evidence="1 2" key="1">
    <citation type="journal article" date="2015" name="Genome Announc.">
        <title>Virulence Factor Genes Detected in the Complete Genome Sequence of Corynebacterium uterequi DSM 45634, Isolated from the Uterus of a Maiden Mare.</title>
        <authorList>
            <person name="Ruckert C."/>
            <person name="Kriete M."/>
            <person name="Jaenicke S."/>
            <person name="Winkler A."/>
            <person name="Tauch A."/>
        </authorList>
    </citation>
    <scope>NUCLEOTIDE SEQUENCE [LARGE SCALE GENOMIC DNA]</scope>
    <source>
        <strain evidence="1 2">DSM 45634</strain>
    </source>
</reference>
<dbReference type="InterPro" id="IPR038555">
    <property type="entry name" value="Zincin_1_sf"/>
</dbReference>
<reference evidence="2" key="2">
    <citation type="submission" date="2015-05" db="EMBL/GenBank/DDBJ databases">
        <title>Complete genome sequence of Corynebacterium uterequi DSM 45634, isolated from the uterus of a maiden mare.</title>
        <authorList>
            <person name="Ruckert C."/>
            <person name="Albersmeier A."/>
            <person name="Winkler A."/>
            <person name="Tauch A."/>
        </authorList>
    </citation>
    <scope>NUCLEOTIDE SEQUENCE [LARGE SCALE GENOMIC DNA]</scope>
    <source>
        <strain evidence="2">DSM 45634</strain>
    </source>
</reference>
<keyword evidence="2" id="KW-1185">Reference proteome</keyword>
<gene>
    <name evidence="1" type="ORF">CUTER_02505</name>
</gene>
<evidence type="ECO:0000313" key="1">
    <source>
        <dbReference type="EMBL" id="AKK10516.1"/>
    </source>
</evidence>
<protein>
    <recommendedName>
        <fullName evidence="3">Zinicin-like metallopeptidase</fullName>
    </recommendedName>
</protein>